<proteinExistence type="predicted"/>
<keyword evidence="6" id="KW-1185">Reference proteome</keyword>
<keyword evidence="2" id="KW-0732">Signal</keyword>
<feature type="compositionally biased region" description="Acidic residues" evidence="1">
    <location>
        <begin position="679"/>
        <end position="689"/>
    </location>
</feature>
<dbReference type="AlphaFoldDB" id="A0A1Q9ESW1"/>
<feature type="chain" id="PRO_5013294213" evidence="2">
    <location>
        <begin position="18"/>
        <end position="785"/>
    </location>
</feature>
<feature type="region of interest" description="Disordered" evidence="1">
    <location>
        <begin position="677"/>
        <end position="697"/>
    </location>
</feature>
<evidence type="ECO:0000313" key="6">
    <source>
        <dbReference type="Proteomes" id="UP000186817"/>
    </source>
</evidence>
<evidence type="ECO:0000259" key="4">
    <source>
        <dbReference type="Pfam" id="PF08386"/>
    </source>
</evidence>
<dbReference type="Proteomes" id="UP000186817">
    <property type="component" value="Unassembled WGS sequence"/>
</dbReference>
<dbReference type="InterPro" id="IPR000073">
    <property type="entry name" value="AB_hydrolase_1"/>
</dbReference>
<dbReference type="OrthoDB" id="425534at2759"/>
<keyword evidence="5" id="KW-0378">Hydrolase</keyword>
<dbReference type="OMA" id="PLVHERE"/>
<dbReference type="GO" id="GO:0016787">
    <property type="term" value="F:hydrolase activity"/>
    <property type="evidence" value="ECO:0007669"/>
    <property type="project" value="UniProtKB-KW"/>
</dbReference>
<gene>
    <name evidence="5" type="ORF">AK812_SmicGene5720</name>
</gene>
<dbReference type="Pfam" id="PF08386">
    <property type="entry name" value="Abhydrolase_4"/>
    <property type="match status" value="1"/>
</dbReference>
<dbReference type="InterPro" id="IPR013595">
    <property type="entry name" value="Pept_S33_TAP-like_C"/>
</dbReference>
<dbReference type="Gene3D" id="3.40.50.1820">
    <property type="entry name" value="alpha/beta hydrolase"/>
    <property type="match status" value="1"/>
</dbReference>
<sequence>MARILPAISFWLVGVAGIVDDALPEDLCDQEPEEDLSLRQLRGQKMMKPDGEASKEDNAMSAKWSFTDPDPDVLIWDTWLENTGYEAEGQKVAVGWLKTPLVHDPDMSPYEAVPYVCLRVKGIAAMNQPAKHGPLLGHCGGPGSDNNCLLNAAMDINGKGNESTLSADFDVWAISQRGVGLGDEWNNTPPCPFKYASGEAILPFPEIKCNEILTNPFLSQVDNRTFVELIMGGNNDTSESLVNESMDYIVKILRTPDMTQTESGIMAFNETLVRWYYRLMKLEFSYCYEAARFKLKSPSGREYNALQFGGTMDLVQDIDLFRRAVGAPKLSIYGMSYGTAVAGVYGTVFPENTQHLILDGVVDPFPDVQQRGDLFAKGITATFNGFVKACDQTIQLNLSHDEICPAAPLSETKAIQMIQDSSRPFRAALLYLLADLAIFQKGGDENIEAVAALFLACVEFYWSGVDSEDCPAVLEYLVQSDDAPITLSEDLFDFGMQAMVMGTDTAGRLNEEAMIQWWKESMAKQPIGTPWALTWVVGISTWPADARPVPPLGNGQVSPVIIGNLHDPNTAYTSAQLARSAFPRGHLVTYQGYGHCLDKSKLAGLGKELYDSYQQDVANHHLSTYSNQMALYACASRILNYIATGEQPLDGHTCLVPHPLRTGTAMAMKGMDVLFGSSSEEEEDGEEDSQNQTANITQEDFKEGAGLFYRGSRPRCDDHDLIIQEPEFQAWLLEEEGGGVRVLLRVWRSCQCLGNTKRVNPVQEKDEDEEWLFAVFHDRPADEDE</sequence>
<evidence type="ECO:0000256" key="2">
    <source>
        <dbReference type="SAM" id="SignalP"/>
    </source>
</evidence>
<reference evidence="5 6" key="1">
    <citation type="submission" date="2016-02" db="EMBL/GenBank/DDBJ databases">
        <title>Genome analysis of coral dinoflagellate symbionts highlights evolutionary adaptations to a symbiotic lifestyle.</title>
        <authorList>
            <person name="Aranda M."/>
            <person name="Li Y."/>
            <person name="Liew Y.J."/>
            <person name="Baumgarten S."/>
            <person name="Simakov O."/>
            <person name="Wilson M."/>
            <person name="Piel J."/>
            <person name="Ashoor H."/>
            <person name="Bougouffa S."/>
            <person name="Bajic V.B."/>
            <person name="Ryu T."/>
            <person name="Ravasi T."/>
            <person name="Bayer T."/>
            <person name="Micklem G."/>
            <person name="Kim H."/>
            <person name="Bhak J."/>
            <person name="Lajeunesse T.C."/>
            <person name="Voolstra C.R."/>
        </authorList>
    </citation>
    <scope>NUCLEOTIDE SEQUENCE [LARGE SCALE GENOMIC DNA]</scope>
    <source>
        <strain evidence="5 6">CCMP2467</strain>
    </source>
</reference>
<accession>A0A1Q9ESW1</accession>
<protein>
    <submittedName>
        <fullName evidence="5">Putative hydrolase</fullName>
    </submittedName>
</protein>
<feature type="signal peptide" evidence="2">
    <location>
        <begin position="1"/>
        <end position="17"/>
    </location>
</feature>
<feature type="domain" description="AB hydrolase-1" evidence="3">
    <location>
        <begin position="165"/>
        <end position="393"/>
    </location>
</feature>
<dbReference type="InterPro" id="IPR029058">
    <property type="entry name" value="AB_hydrolase_fold"/>
</dbReference>
<organism evidence="5 6">
    <name type="scientific">Symbiodinium microadriaticum</name>
    <name type="common">Dinoflagellate</name>
    <name type="synonym">Zooxanthella microadriatica</name>
    <dbReference type="NCBI Taxonomy" id="2951"/>
    <lineage>
        <taxon>Eukaryota</taxon>
        <taxon>Sar</taxon>
        <taxon>Alveolata</taxon>
        <taxon>Dinophyceae</taxon>
        <taxon>Suessiales</taxon>
        <taxon>Symbiodiniaceae</taxon>
        <taxon>Symbiodinium</taxon>
    </lineage>
</organism>
<feature type="domain" description="Peptidase S33 tripeptidyl aminopeptidase-like C-terminal" evidence="4">
    <location>
        <begin position="540"/>
        <end position="597"/>
    </location>
</feature>
<dbReference type="EMBL" id="LSRX01000076">
    <property type="protein sequence ID" value="OLQ10522.1"/>
    <property type="molecule type" value="Genomic_DNA"/>
</dbReference>
<evidence type="ECO:0000256" key="1">
    <source>
        <dbReference type="SAM" id="MobiDB-lite"/>
    </source>
</evidence>
<dbReference type="Pfam" id="PF00561">
    <property type="entry name" value="Abhydrolase_1"/>
    <property type="match status" value="1"/>
</dbReference>
<evidence type="ECO:0000259" key="3">
    <source>
        <dbReference type="Pfam" id="PF00561"/>
    </source>
</evidence>
<evidence type="ECO:0000313" key="5">
    <source>
        <dbReference type="EMBL" id="OLQ10522.1"/>
    </source>
</evidence>
<name>A0A1Q9ESW1_SYMMI</name>
<comment type="caution">
    <text evidence="5">The sequence shown here is derived from an EMBL/GenBank/DDBJ whole genome shotgun (WGS) entry which is preliminary data.</text>
</comment>
<dbReference type="SUPFAM" id="SSF53474">
    <property type="entry name" value="alpha/beta-Hydrolases"/>
    <property type="match status" value="1"/>
</dbReference>